<reference evidence="2" key="1">
    <citation type="journal article" date="2019" name="Int. J. Syst. Evol. Microbiol.">
        <title>The Global Catalogue of Microorganisms (GCM) 10K type strain sequencing project: providing services to taxonomists for standard genome sequencing and annotation.</title>
        <authorList>
            <consortium name="The Broad Institute Genomics Platform"/>
            <consortium name="The Broad Institute Genome Sequencing Center for Infectious Disease"/>
            <person name="Wu L."/>
            <person name="Ma J."/>
        </authorList>
    </citation>
    <scope>NUCLEOTIDE SEQUENCE [LARGE SCALE GENOMIC DNA]</scope>
    <source>
        <strain evidence="2">KCTC 52490</strain>
    </source>
</reference>
<evidence type="ECO:0000313" key="2">
    <source>
        <dbReference type="Proteomes" id="UP001597512"/>
    </source>
</evidence>
<evidence type="ECO:0000313" key="1">
    <source>
        <dbReference type="EMBL" id="MFD2937399.1"/>
    </source>
</evidence>
<dbReference type="Proteomes" id="UP001597512">
    <property type="component" value="Unassembled WGS sequence"/>
</dbReference>
<accession>A0ABW6ATM2</accession>
<sequence length="200" mass="22859">MLYPDIFGAVYALSPANLGWGGDFSINAPFFKGIDSFRNQYSIAEIYDDLINRNEWTKFYRKAMANLARAYSPDEAGKNFLSAKMPVNYSGDSLMVDVETKRKWEANFPINMIESHLPALKSLTALKLDWGRNEATTNIPIAVLQFSKKLEANQVRHFAEEYIGDHVNKIGGFDGRIYTEMLPFFDTYLKFESKERAAVR</sequence>
<keyword evidence="2" id="KW-1185">Reference proteome</keyword>
<dbReference type="RefSeq" id="WP_381507386.1">
    <property type="nucleotide sequence ID" value="NZ_JBHUOM010000027.1"/>
</dbReference>
<comment type="caution">
    <text evidence="1">The sequence shown here is derived from an EMBL/GenBank/DDBJ whole genome shotgun (WGS) entry which is preliminary data.</text>
</comment>
<name>A0ABW6ATM2_9BACT</name>
<dbReference type="Gene3D" id="3.40.50.1820">
    <property type="entry name" value="alpha/beta hydrolase"/>
    <property type="match status" value="1"/>
</dbReference>
<dbReference type="InterPro" id="IPR029058">
    <property type="entry name" value="AB_hydrolase_fold"/>
</dbReference>
<dbReference type="EMBL" id="JBHUOM010000027">
    <property type="protein sequence ID" value="MFD2937399.1"/>
    <property type="molecule type" value="Genomic_DNA"/>
</dbReference>
<organism evidence="1 2">
    <name type="scientific">Spirosoma flavum</name>
    <dbReference type="NCBI Taxonomy" id="2048557"/>
    <lineage>
        <taxon>Bacteria</taxon>
        <taxon>Pseudomonadati</taxon>
        <taxon>Bacteroidota</taxon>
        <taxon>Cytophagia</taxon>
        <taxon>Cytophagales</taxon>
        <taxon>Cytophagaceae</taxon>
        <taxon>Spirosoma</taxon>
    </lineage>
</organism>
<proteinExistence type="predicted"/>
<gene>
    <name evidence="1" type="ORF">ACFS25_26740</name>
</gene>
<protein>
    <submittedName>
        <fullName evidence="1">Uncharacterized protein</fullName>
    </submittedName>
</protein>